<dbReference type="SUPFAM" id="SSF53474">
    <property type="entry name" value="alpha/beta-Hydrolases"/>
    <property type="match status" value="1"/>
</dbReference>
<dbReference type="NCBIfam" id="TIGR01720">
    <property type="entry name" value="NRPS-para261"/>
    <property type="match status" value="1"/>
</dbReference>
<dbReference type="CDD" id="cd19543">
    <property type="entry name" value="DCL_NRPS"/>
    <property type="match status" value="2"/>
</dbReference>
<dbReference type="FunFam" id="2.30.38.10:FF:000001">
    <property type="entry name" value="Non-ribosomal peptide synthetase PvdI"/>
    <property type="match status" value="2"/>
</dbReference>
<dbReference type="PROSITE" id="PS50075">
    <property type="entry name" value="CARRIER"/>
    <property type="match status" value="4"/>
</dbReference>
<dbReference type="CDD" id="cd05930">
    <property type="entry name" value="A_NRPS"/>
    <property type="match status" value="3"/>
</dbReference>
<dbReference type="PROSITE" id="PS00012">
    <property type="entry name" value="PHOSPHOPANTETHEINE"/>
    <property type="match status" value="2"/>
</dbReference>
<evidence type="ECO:0000256" key="1">
    <source>
        <dbReference type="ARBA" id="ARBA00001957"/>
    </source>
</evidence>
<dbReference type="GO" id="GO:0072330">
    <property type="term" value="P:monocarboxylic acid biosynthetic process"/>
    <property type="evidence" value="ECO:0007669"/>
    <property type="project" value="UniProtKB-ARBA"/>
</dbReference>
<dbReference type="SMART" id="SM00824">
    <property type="entry name" value="PKS_TE"/>
    <property type="match status" value="1"/>
</dbReference>
<evidence type="ECO:0000256" key="2">
    <source>
        <dbReference type="ARBA" id="ARBA00006432"/>
    </source>
</evidence>
<organism evidence="7 8">
    <name type="scientific">Pseudomonas chlororaphis</name>
    <dbReference type="NCBI Taxonomy" id="587753"/>
    <lineage>
        <taxon>Bacteria</taxon>
        <taxon>Pseudomonadati</taxon>
        <taxon>Pseudomonadota</taxon>
        <taxon>Gammaproteobacteria</taxon>
        <taxon>Pseudomonadales</taxon>
        <taxon>Pseudomonadaceae</taxon>
        <taxon>Pseudomonas</taxon>
    </lineage>
</organism>
<evidence type="ECO:0000256" key="4">
    <source>
        <dbReference type="ARBA" id="ARBA00022553"/>
    </source>
</evidence>
<protein>
    <submittedName>
        <fullName evidence="7">Long-chain-fatty-acid--CoA ligase</fullName>
        <ecNumber evidence="7">6.2.1.3</ecNumber>
    </submittedName>
</protein>
<dbReference type="NCBIfam" id="TIGR01733">
    <property type="entry name" value="AA-adenyl-dom"/>
    <property type="match status" value="4"/>
</dbReference>
<dbReference type="EMBL" id="CP027753">
    <property type="protein sequence ID" value="AZE48065.1"/>
    <property type="molecule type" value="Genomic_DNA"/>
</dbReference>
<dbReference type="NCBIfam" id="NF003417">
    <property type="entry name" value="PRK04813.1"/>
    <property type="match status" value="4"/>
</dbReference>
<evidence type="ECO:0000259" key="6">
    <source>
        <dbReference type="PROSITE" id="PS50075"/>
    </source>
</evidence>
<dbReference type="PANTHER" id="PTHR45527">
    <property type="entry name" value="NONRIBOSOMAL PEPTIDE SYNTHETASE"/>
    <property type="match status" value="1"/>
</dbReference>
<dbReference type="Gene3D" id="3.30.300.30">
    <property type="match status" value="4"/>
</dbReference>
<dbReference type="InterPro" id="IPR020845">
    <property type="entry name" value="AMP-binding_CS"/>
</dbReference>
<dbReference type="Pfam" id="PF13193">
    <property type="entry name" value="AMP-binding_C"/>
    <property type="match status" value="4"/>
</dbReference>
<dbReference type="SMART" id="SM00823">
    <property type="entry name" value="PKS_PP"/>
    <property type="match status" value="4"/>
</dbReference>
<dbReference type="InterPro" id="IPR010060">
    <property type="entry name" value="NRPS_synth"/>
</dbReference>
<dbReference type="Proteomes" id="UP000268048">
    <property type="component" value="Chromosome"/>
</dbReference>
<dbReference type="InterPro" id="IPR001031">
    <property type="entry name" value="Thioesterase"/>
</dbReference>
<dbReference type="FunFam" id="3.40.50.980:FF:000001">
    <property type="entry name" value="Non-ribosomal peptide synthetase"/>
    <property type="match status" value="2"/>
</dbReference>
<reference evidence="7 8" key="1">
    <citation type="submission" date="2018-03" db="EMBL/GenBank/DDBJ databases">
        <title>Diversity of phytobeneficial traits revealed by whole-genome analysis of worldwide-isolated phenazine-producing Pseudomonas spp.</title>
        <authorList>
            <person name="Biessy A."/>
            <person name="Novinscak A."/>
            <person name="Blom J."/>
            <person name="Leger G."/>
            <person name="Thomashow L.S."/>
            <person name="Cazorla F.M."/>
            <person name="Josic D."/>
            <person name="Filion M."/>
        </authorList>
    </citation>
    <scope>NUCLEOTIDE SEQUENCE [LARGE SCALE GENOMIC DNA]</scope>
    <source>
        <strain evidence="7 8">B25</strain>
    </source>
</reference>
<accession>A0A3G7TLU6</accession>
<dbReference type="FunFam" id="3.40.50.12780:FF:000012">
    <property type="entry name" value="Non-ribosomal peptide synthetase"/>
    <property type="match status" value="2"/>
</dbReference>
<evidence type="ECO:0000313" key="8">
    <source>
        <dbReference type="Proteomes" id="UP000268048"/>
    </source>
</evidence>
<evidence type="ECO:0000256" key="5">
    <source>
        <dbReference type="ARBA" id="ARBA00022737"/>
    </source>
</evidence>
<dbReference type="PANTHER" id="PTHR45527:SF1">
    <property type="entry name" value="FATTY ACID SYNTHASE"/>
    <property type="match status" value="1"/>
</dbReference>
<evidence type="ECO:0000313" key="7">
    <source>
        <dbReference type="EMBL" id="AZE48065.1"/>
    </source>
</evidence>
<dbReference type="SUPFAM" id="SSF52777">
    <property type="entry name" value="CoA-dependent acyltransferases"/>
    <property type="match status" value="8"/>
</dbReference>
<dbReference type="InterPro" id="IPR042099">
    <property type="entry name" value="ANL_N_sf"/>
</dbReference>
<dbReference type="InterPro" id="IPR009081">
    <property type="entry name" value="PP-bd_ACP"/>
</dbReference>
<dbReference type="GO" id="GO:0004467">
    <property type="term" value="F:long-chain fatty acid-CoA ligase activity"/>
    <property type="evidence" value="ECO:0007669"/>
    <property type="project" value="UniProtKB-EC"/>
</dbReference>
<dbReference type="GO" id="GO:0005737">
    <property type="term" value="C:cytoplasm"/>
    <property type="evidence" value="ECO:0007669"/>
    <property type="project" value="TreeGrafter"/>
</dbReference>
<dbReference type="InterPro" id="IPR036736">
    <property type="entry name" value="ACP-like_sf"/>
</dbReference>
<dbReference type="FunFam" id="3.30.300.30:FF:000010">
    <property type="entry name" value="Enterobactin synthetase component F"/>
    <property type="match status" value="1"/>
</dbReference>
<dbReference type="Gene3D" id="1.10.1200.10">
    <property type="entry name" value="ACP-like"/>
    <property type="match status" value="3"/>
</dbReference>
<dbReference type="InterPro" id="IPR020802">
    <property type="entry name" value="TesA-like"/>
</dbReference>
<feature type="domain" description="Carrier" evidence="6">
    <location>
        <begin position="1580"/>
        <end position="1654"/>
    </location>
</feature>
<comment type="cofactor">
    <cofactor evidence="1">
        <name>pantetheine 4'-phosphate</name>
        <dbReference type="ChEBI" id="CHEBI:47942"/>
    </cofactor>
</comment>
<dbReference type="Pfam" id="PF00501">
    <property type="entry name" value="AMP-binding"/>
    <property type="match status" value="4"/>
</dbReference>
<dbReference type="InterPro" id="IPR000873">
    <property type="entry name" value="AMP-dep_synth/lig_dom"/>
</dbReference>
<dbReference type="GO" id="GO:0031177">
    <property type="term" value="F:phosphopantetheine binding"/>
    <property type="evidence" value="ECO:0007669"/>
    <property type="project" value="InterPro"/>
</dbReference>
<dbReference type="Gene3D" id="3.40.50.1820">
    <property type="entry name" value="alpha/beta hydrolase"/>
    <property type="match status" value="1"/>
</dbReference>
<dbReference type="Gene3D" id="3.40.50.980">
    <property type="match status" value="4"/>
</dbReference>
<dbReference type="SUPFAM" id="SSF47336">
    <property type="entry name" value="ACP-like"/>
    <property type="match status" value="4"/>
</dbReference>
<keyword evidence="3" id="KW-0596">Phosphopantetheine</keyword>
<dbReference type="Pfam" id="PF00668">
    <property type="entry name" value="Condensation"/>
    <property type="match status" value="4"/>
</dbReference>
<feature type="domain" description="Carrier" evidence="6">
    <location>
        <begin position="2599"/>
        <end position="2673"/>
    </location>
</feature>
<dbReference type="CDD" id="cd19540">
    <property type="entry name" value="LCL_NRPS-like"/>
    <property type="match status" value="1"/>
</dbReference>
<dbReference type="InterPro" id="IPR001242">
    <property type="entry name" value="Condensation_dom"/>
</dbReference>
<proteinExistence type="inferred from homology"/>
<dbReference type="InterPro" id="IPR029058">
    <property type="entry name" value="AB_hydrolase_fold"/>
</dbReference>
<dbReference type="EC" id="6.2.1.3" evidence="7"/>
<dbReference type="FunFam" id="1.10.1200.10:FF:000005">
    <property type="entry name" value="Nonribosomal peptide synthetase 1"/>
    <property type="match status" value="3"/>
</dbReference>
<keyword evidence="7" id="KW-0436">Ligase</keyword>
<keyword evidence="5" id="KW-0677">Repeat</keyword>
<dbReference type="CDD" id="cd12117">
    <property type="entry name" value="A_NRPS_Srf_like"/>
    <property type="match status" value="1"/>
</dbReference>
<gene>
    <name evidence="7" type="ORF">C4K04_2392</name>
</gene>
<sequence>MGQYFATTSAVQQPGGRSNQVVDPGVETVAALFERQVARTPQAIALIQGNARLSYAQLEAAANRLAHYLLGQSLGPESIVALALPRSEEMVIALLAVLKVGAAYLPLDPSYPQERLRFMVTDAAAACLLTTHALRVSLAEVVGSVPAVCLDDSAFRDCLAHYPDYPPTQAQRTVAPSCLHPAYIIYTSGSTGRPKGVIGLHYGLINRLAWMASHYPFDTGEVVFAKSSLSFIDGTTELLAPLVSGATVVLASAKAGQDPTRMAQELAAFKAGRITVVPSLLAALLDEGNVQDLRTCRMWFTSGERLTKALAERFVELLPDARLVNLYGSSEVSGDCLYSVYSGGEPQIGQPVPNNQVYVLDEQLRLCQAGEVGELYVGGCHLARGYLGRAALTAERFVANPFGPVGSCLFRTGDLVRKGVEGEFEFIGREDQQVKIRGFRIEMGEIESALLEAPGVTRAVVTVGEQRSGEMALVAYLVPGSDYNRHEVRAWLASRIAHYMLPATFVELVALPQTPNGKIDRLALPSAARQVGTKMASTRQEQMLADLFAQMLDLDRVGIDDNFFELGGHSLLASRLVNRVRRVFDVELAVSALFEAPTVAQFARLLDQAASGRPALEPRQKQAQVPLSFGQEALWLLSRLEEDTLTSYHLPYAFDLQGCVDTLALDQAMCDLVARHEVLRTLFKPSDTVSYQSVIAADSLSGLLTIQDVTEAQLVPVIAQELRQPFDLEHDLPLRAWLFRMGRERSVLLVNLHHAAADGASIPVLFGDLAQAYTARCTGDKPVLAALPVQYRDFSQWQCEVLGSPNDPASLAYRQLEFWRDTLANLPQELALPTDYTRPAGALRAAGCIDFQLDSALLQRLQALALACRVSLFMILHATLAALLDRLGAGHDLPIGAPTDGRTDDQLKNLVGYFVNSVLLRTDTSGNPSFVELVQRVREVDLRAFAHQDVPFGWVVEMLNPERMPSRHPLFQVMLNVEYVDPEVLNLPGLSVLPRPLNPDQAKFDLVFEFSVDQHDAKARLEYAQELFDEATAQRIAGYFRYLLEQVVADPDRKLSDFQIMSPQELGRVSAWSRQAESEPFQPQSIYACFEQQVQRQPEYVALRDNARVLTYGELDRQANRLANRLRSLGVTLETRVAVAIERSIEQVVATLAVLKAGGCYVPLYAGLPLERRQRILDETTCHLVLTDDPEHVRDDGPSVLLVNAAVLAEGDERELQVAVPPSALAYIMYTSGSTGEPKGIEVAQAGIIAMVADPCWGAGRHRVVLHSPYAFDASTFELWLPLLTGGEVIVAPPGPLTPASLRWLCKTHSVSTIFLTSSLLNVIVQEDIDSLSQLQYLGSGGEAASFSSFSRLARHCPSLHLINMYGPTEITVYATRYLCASAQGLRNPIPIGSARLHTAVYVLDEQLRYCPIGVVGELYLAGNGLARGYLGLPVKTAERFVADKLGSVGTRMMRTGDLVRWREDGLLEFVGRDDAQVKIRGFRIELGEIETALLSEPGLQACTVMVREDLPGKKRLVAYVVVTDAYDEAAVQASLGKRLPDYMVPADFVILSALPINANGKIDRKALPAPQRLSGSGRAPSSAREAELVQLFSTLLGVDGVSVDDSFFALGGDSILSIQLVSRARSAGLALTLADVFRHKTPAVLAAVARDVEPALTLSDAPLSGLTQGELDQLSAALPGVQEVLPLSPLQQGLHFHSLYETQGPDPYLVQLALTLDGPLDVAALRAAVAALFARHEALRIAIPQVEGLESLVQVVCKHVSVPWLEVDLSAEADPEAAWQAVLEADRGERLDLALAPLARFQLVRLGQARYRLLMTNHHMLLDGWSMPIVVQDLLALYGGEVLGTGPALREQFAWLATQDKAAARTAWRDALAGLEGPTLLAGQPLTVSPVGLRQQAVSVDLDADLTSALEALAKRHELTLGTVLQGAWAILLSRQTGQHDVVFGITVSGRPAELARVEQRIGLFINTVPLRVVMAPGESLMDLLGRIQSAQAGLLAHQHLGLTEIQGQAGYGELFDSLVVFENYPFEGSWPSVRGVTLSALDAHDATHYPVSLMVQPAEQLKLRLDYRPDVVTPMQAQAWLTCLETILRGLAQPGERSLAQLQTLSTVERAALQQWNATDHQVEAWDVVERFMAQARLTPQAIALEQGDECVTYAQLDEQSSRLAHTLLQEGVGAEDLVAVMLPRTPAMVVALLGVLKSGAAYLPLDPSYPPQRLQAMLEDAQPKRVLDSLALPLATTLPSALPKSDRDQLAYVIYTSGSTGRPKGVAVTHRGISSLVEAQAERFGIDSNARVLQFASVSFDASVSEVFVTLLSGARLVLADAQLMSAERLAGLVERQHITCATLPPALLSVMDPESFPGYCTIVMAGEAANANTVLRWAKGRRLINAYGPTESTVCATMTQPLSAQASAQLSIGHPIWNTRLHVLDSCMQPCPVGVSGDLYIAGAGLARGYLGQRVLTAERFVADPFADGGGRMYRTGDLACWQADGSLMFQGRSDQQVKIRGFRIELGEIETQLSAQGGVTACAVTAREGRLVAYVVPGEDYDEAAVQAGLTQVLPDYMVPRLFVTLAALPQTPNGKLDRKALPAPRNDAGTGRAPATAQEAQLVQLFAEVLGLEHVGVDDSFFALGGDSILSIKLVSRARLAGLTFAPADVFMQRTPARLALVVRSQPLVHLGLDNGTGRIEPTPVMQWFSSRGGPLAKFSQSMLIELPQGVQQKPLFQALQALLHHHALLGATLAQDGGLEVPTAQQEIIDTPVTRFDATTLIPQALSDAIAAAQQDAEQRLAPEQGRMAHIAWFDRGDAAGCLLLTLHHWVVDGVSWRILIEDLAQAYDQASSAAAIALPPVPTSFKRWTTHLQAQAHAPERQAELGWWRETLSVDEPLLGDRPLSAQDTAGDAGHVVRRLNARATRRLLGEVPALFNCGVNDVLLAALALAVADWRKTAGPMLIDIEGHGREPGESGLDLSRTIGWFTTLSPLSVDLTAVDLADAWAGGPAFASLIKQVKERMRRVADHGLGFGLLRWLNAQTSTVLAACRVPQIAFNYLGRFGSAGGAWSPIAGGLSQDGGIDPQMPLGHALSLDALVVENTQTVQLEAHWTFATGLLDEVQVQGLAERWVDALNVAASLQTGGLTPSDVPLSGLTQGELDQLSAALPGVQEVLPLSPLQQGLHFHSLYETQGPDPYLVQLALTLDGPLDVAALRAAVTALFARHEALRIAIPQVEGLESLVQVVCKHVSVPWLEVDLSAEADPEAAWQAVLEADRGERLDLALAPLARFQLVRLGQARYRLLMTNHHMLLDGWSMPIVVQDLLALYGGEVLGTGPALREQFAWLATQDKAAARTAWRDALAGLEGPTLLAGQPLTVSPVGLRQQAVSVDLDADLTSALEALAKRHELTLGTVLQGAWAILLSRQTGQHDVVFGITVSGRPAELARVEQRIGLFINTVPLRVVMAPGESLMDLLGRIQSAQAGLLAHQHLGLTEIQGQAGYGELFDSLVVFENYPFEGSWPSVRGVTLSALDAHDATHYPVSLMVQPAEQLKLRLDYRPDVVTPMQAQAWLTCLETILRGLAQPGERSLAQLQTLSTVERAALQQWNATDHQVEAWDVVERFMAQARLTPQAIALEQGDECVTYAQLDEQSSRLAHTLLQEGVGAEDLVAVMLPRTPAMVVALLGVLKSGAAYLPLDPSYPPQRLQAMLEDAQPKRVLDSLALPLATTLPLALPKSDRDQLAYVIYTSGSTGRPKGVAVTRGALANFLAMMQHTLALSAADRLLAVTTLGFDIAGLELFLPLLVGAVVLLARTEEVRNPSRLIERARQDRATVIQATPVLWEAILAEQPSLSLQTALVGGEATGERLAIGLRNHAARVFNVYGPTETTIWSTCQEITRHETGAPPIGRPLWNTRLHVLDSCMQPCPVGVSGDLYIAGAGLARGYLGQRVLTAERFVADPFADGGGRMYRTGDLACWQADGSLMFQGRSDQQVKIRGFRIELGEIETQLSVQGGVTACAVTAREGRLVAYVVPGEDYDEAAVQAGLTQVLPDYMVPRLFVTLAALPQTPNGKLDRKALPAPRNDAGTGRAPATAQEAQLVQLFAEVLGLEHVGVDDSFFALGGHSLLAASLMKRIRQITRVDLSLRWLFDSPTVAALAARLDDGGEVSALPVLLPLHQAVSGQRLFCVHPGYGLSWSYASLIPYVGAGTSLYGLQSPALSGQPLAGSISELASQYLQAIRQIQPTGPYRLLGWSFGGLVAHAMTAQLEAMGEQVNWLVLLDSQLAGCQTLPAISPAEHLDNMFRLFGYPVPVPTPTRETVRWEEVAAYLGSHDSPFAFLPISVFDTLLDVSLHHYRLFADFSPSAIQAPLIYFRAANATDTHSVNAWRASACGGFQLYDVLANHDDLTQPTAVAQIGPILQSLLTE</sequence>
<dbReference type="InterPro" id="IPR023213">
    <property type="entry name" value="CAT-like_dom_sf"/>
</dbReference>
<name>A0A3G7TLU6_9PSED</name>
<dbReference type="RefSeq" id="WP_164486471.1">
    <property type="nucleotide sequence ID" value="NZ_CP027753.1"/>
</dbReference>
<dbReference type="FunFam" id="1.10.1200.10:FF:000016">
    <property type="entry name" value="Non-ribosomal peptide synthase"/>
    <property type="match status" value="1"/>
</dbReference>
<dbReference type="PROSITE" id="PS00455">
    <property type="entry name" value="AMP_BINDING"/>
    <property type="match status" value="4"/>
</dbReference>
<dbReference type="Gene3D" id="3.40.50.12780">
    <property type="entry name" value="N-terminal domain of ligase-like"/>
    <property type="match status" value="2"/>
</dbReference>
<dbReference type="InterPro" id="IPR025110">
    <property type="entry name" value="AMP-bd_C"/>
</dbReference>
<comment type="similarity">
    <text evidence="2">Belongs to the ATP-dependent AMP-binding enzyme family.</text>
</comment>
<dbReference type="Gene3D" id="3.30.559.30">
    <property type="entry name" value="Nonribosomal peptide synthetase, condensation domain"/>
    <property type="match status" value="4"/>
</dbReference>
<dbReference type="SUPFAM" id="SSF56801">
    <property type="entry name" value="Acetyl-CoA synthetase-like"/>
    <property type="match status" value="4"/>
</dbReference>
<dbReference type="InterPro" id="IPR010071">
    <property type="entry name" value="AA_adenyl_dom"/>
</dbReference>
<dbReference type="InterPro" id="IPR006162">
    <property type="entry name" value="Ppantetheine_attach_site"/>
</dbReference>
<dbReference type="Pfam" id="PF00975">
    <property type="entry name" value="Thioesterase"/>
    <property type="match status" value="1"/>
</dbReference>
<keyword evidence="4" id="KW-0597">Phosphoprotein</keyword>
<dbReference type="Pfam" id="PF00550">
    <property type="entry name" value="PP-binding"/>
    <property type="match status" value="4"/>
</dbReference>
<dbReference type="InterPro" id="IPR020806">
    <property type="entry name" value="PKS_PP-bd"/>
</dbReference>
<feature type="domain" description="Carrier" evidence="6">
    <location>
        <begin position="4078"/>
        <end position="4153"/>
    </location>
</feature>
<dbReference type="Gene3D" id="3.30.559.10">
    <property type="entry name" value="Chloramphenicol acetyltransferase-like domain"/>
    <property type="match status" value="4"/>
</dbReference>
<dbReference type="Gene3D" id="2.30.38.10">
    <property type="entry name" value="Luciferase, Domain 3"/>
    <property type="match status" value="2"/>
</dbReference>
<dbReference type="InterPro" id="IPR045851">
    <property type="entry name" value="AMP-bd_C_sf"/>
</dbReference>
<dbReference type="GO" id="GO:0044550">
    <property type="term" value="P:secondary metabolite biosynthetic process"/>
    <property type="evidence" value="ECO:0007669"/>
    <property type="project" value="UniProtKB-ARBA"/>
</dbReference>
<dbReference type="GO" id="GO:0043041">
    <property type="term" value="P:amino acid activation for nonribosomal peptide biosynthetic process"/>
    <property type="evidence" value="ECO:0007669"/>
    <property type="project" value="TreeGrafter"/>
</dbReference>
<feature type="domain" description="Carrier" evidence="6">
    <location>
        <begin position="535"/>
        <end position="610"/>
    </location>
</feature>
<evidence type="ECO:0000256" key="3">
    <source>
        <dbReference type="ARBA" id="ARBA00022450"/>
    </source>
</evidence>